<evidence type="ECO:0000313" key="3">
    <source>
        <dbReference type="Proteomes" id="UP000002402"/>
    </source>
</evidence>
<organism evidence="2 3">
    <name type="scientific">Myxococcus xanthus (strain DK1622)</name>
    <dbReference type="NCBI Taxonomy" id="246197"/>
    <lineage>
        <taxon>Bacteria</taxon>
        <taxon>Pseudomonadati</taxon>
        <taxon>Myxococcota</taxon>
        <taxon>Myxococcia</taxon>
        <taxon>Myxococcales</taxon>
        <taxon>Cystobacterineae</taxon>
        <taxon>Myxococcaceae</taxon>
        <taxon>Myxococcus</taxon>
    </lineage>
</organism>
<reference evidence="2 3" key="1">
    <citation type="journal article" date="2006" name="Proc. Natl. Acad. Sci. U.S.A.">
        <title>Evolution of sensory complexity recorded in a myxobacterial genome.</title>
        <authorList>
            <person name="Goldman B.S."/>
            <person name="Nierman W.C."/>
            <person name="Kaiser D."/>
            <person name="Slater S.C."/>
            <person name="Durkin A.S."/>
            <person name="Eisen J.A."/>
            <person name="Ronning C.M."/>
            <person name="Barbazuk W.B."/>
            <person name="Blanchard M."/>
            <person name="Field C."/>
            <person name="Halling C."/>
            <person name="Hinkle G."/>
            <person name="Iartchuk O."/>
            <person name="Kim H.S."/>
            <person name="Mackenzie C."/>
            <person name="Madupu R."/>
            <person name="Miller N."/>
            <person name="Shvartsbeyn A."/>
            <person name="Sullivan S.A."/>
            <person name="Vaudin M."/>
            <person name="Wiegand R."/>
            <person name="Kaplan H.B."/>
        </authorList>
    </citation>
    <scope>NUCLEOTIDE SEQUENCE [LARGE SCALE GENOMIC DNA]</scope>
    <source>
        <strain evidence="3">DK1622</strain>
    </source>
</reference>
<feature type="region of interest" description="Disordered" evidence="1">
    <location>
        <begin position="464"/>
        <end position="497"/>
    </location>
</feature>
<protein>
    <submittedName>
        <fullName evidence="2">Uncharacterized protein</fullName>
    </submittedName>
</protein>
<dbReference type="EnsemblBacteria" id="ABF87338">
    <property type="protein sequence ID" value="ABF87338"/>
    <property type="gene ID" value="MXAN_5586"/>
</dbReference>
<feature type="region of interest" description="Disordered" evidence="1">
    <location>
        <begin position="53"/>
        <end position="98"/>
    </location>
</feature>
<feature type="compositionally biased region" description="Low complexity" evidence="1">
    <location>
        <begin position="594"/>
        <end position="603"/>
    </location>
</feature>
<name>Q1D0U8_MYXXD</name>
<sequence length="603" mass="64941">MHARAHGLRHRRAAEPRVHAHHEAVARVEADGVALTAFVQGHAGVVIGHAPRHVRGSGQQQRQSEHQHGGLLLHGRGHGRGAARGSPEGEAQARGRGPFPLLGDARDVATLHAAAIHEQAQRLVVDGQDDDLVAGLEPQPLRPQRAAHDGRGQQHFLRLHSQPQVVEAVLVQRQVCFERRARDEGVEAIRVVPLEGWTGAHAHVGHQVLRMPQVHRGVERAPGEEAPHFSAAFELLHAERLHPQAQVEVEVMPPRLAEEGRHAEERVVALDAEVVTRRRQVERGHAQVQLRLQEAEPVQPLPPVGRCLHRDAEVGAHATLHLAVMPQRRPCASEPDAPVQVEVELHHPPALVAVPAGWGRRAGRLHSITLHPLRCFLIERDGAGRHPRLQPVRLHALGVQLPQRGHPARLGGVVTLGPPLAGGNVIRRWQPQAHRGGVPRLGWKRGGGRLKDGGLVPWLREQEGASQGHCGGEHDVSSAAISRRPREAPPAPGVSSAVPLPRSHAFAGLAPLSCTSPCTAARSLAHGGGRWRWSTGGGRGDITPRPAEGGPPTARNDSRSFSPWRAKSNSSGSRLSPRPSSARTSSRRSGRSGGWSCPSVCAS</sequence>
<keyword evidence="3" id="KW-1185">Reference proteome</keyword>
<dbReference type="KEGG" id="mxa:MXAN_5586"/>
<dbReference type="STRING" id="246197.MXAN_5586"/>
<dbReference type="Proteomes" id="UP000002402">
    <property type="component" value="Chromosome"/>
</dbReference>
<feature type="compositionally biased region" description="Low complexity" evidence="1">
    <location>
        <begin position="568"/>
        <end position="584"/>
    </location>
</feature>
<proteinExistence type="predicted"/>
<dbReference type="AlphaFoldDB" id="Q1D0U8"/>
<gene>
    <name evidence="2" type="ordered locus">MXAN_5586</name>
</gene>
<dbReference type="EMBL" id="CP000113">
    <property type="protein sequence ID" value="ABF87338.1"/>
    <property type="molecule type" value="Genomic_DNA"/>
</dbReference>
<feature type="compositionally biased region" description="Gly residues" evidence="1">
    <location>
        <begin position="526"/>
        <end position="540"/>
    </location>
</feature>
<accession>Q1D0U8</accession>
<feature type="region of interest" description="Disordered" evidence="1">
    <location>
        <begin position="525"/>
        <end position="603"/>
    </location>
</feature>
<dbReference type="HOGENOM" id="CLU_452575_0_0_7"/>
<feature type="region of interest" description="Disordered" evidence="1">
    <location>
        <begin position="134"/>
        <end position="153"/>
    </location>
</feature>
<evidence type="ECO:0000256" key="1">
    <source>
        <dbReference type="SAM" id="MobiDB-lite"/>
    </source>
</evidence>
<evidence type="ECO:0000313" key="2">
    <source>
        <dbReference type="EMBL" id="ABF87338.1"/>
    </source>
</evidence>